<evidence type="ECO:0000256" key="1">
    <source>
        <dbReference type="SAM" id="MobiDB-lite"/>
    </source>
</evidence>
<dbReference type="Proteomes" id="UP000320333">
    <property type="component" value="Unassembled WGS sequence"/>
</dbReference>
<evidence type="ECO:0000313" key="4">
    <source>
        <dbReference type="Proteomes" id="UP000320333"/>
    </source>
</evidence>
<keyword evidence="4" id="KW-1185">Reference proteome</keyword>
<feature type="compositionally biased region" description="Polar residues" evidence="1">
    <location>
        <begin position="132"/>
        <end position="163"/>
    </location>
</feature>
<accession>A0A507FG46</accession>
<feature type="region of interest" description="Disordered" evidence="1">
    <location>
        <begin position="502"/>
        <end position="565"/>
    </location>
</feature>
<name>A0A507FG46_9FUNG</name>
<reference evidence="3 4" key="1">
    <citation type="journal article" date="2019" name="Sci. Rep.">
        <title>Comparative genomics of chytrid fungi reveal insights into the obligate biotrophic and pathogenic lifestyle of Synchytrium endobioticum.</title>
        <authorList>
            <person name="van de Vossenberg B.T.L.H."/>
            <person name="Warris S."/>
            <person name="Nguyen H.D.T."/>
            <person name="van Gent-Pelzer M.P.E."/>
            <person name="Joly D.L."/>
            <person name="van de Geest H.C."/>
            <person name="Bonants P.J.M."/>
            <person name="Smith D.S."/>
            <person name="Levesque C.A."/>
            <person name="van der Lee T.A.J."/>
        </authorList>
    </citation>
    <scope>NUCLEOTIDE SEQUENCE [LARGE SCALE GENOMIC DNA]</scope>
    <source>
        <strain evidence="3 4">CBS 675.73</strain>
    </source>
</reference>
<evidence type="ECO:0000256" key="2">
    <source>
        <dbReference type="SAM" id="SignalP"/>
    </source>
</evidence>
<feature type="compositionally biased region" description="Basic and acidic residues" evidence="1">
    <location>
        <begin position="506"/>
        <end position="528"/>
    </location>
</feature>
<sequence length="626" mass="68202">MLYLQLACVYLAAMSHAMPAGLVQRESSEAAATRSSENVPSGERIPLNTLGGSEEKGKAMEGIGANEAEPKKNEAESKVNEAESKKNEAEPARKSETSSETSPIKNEEQSRANEGTPRTSEEAGRPKEESNRTVQESGPIRQESNTRNEGSINRSSTEQSRTQESNRNSEESINRSNEESRSQESNRNSGISVINESGQQSEESELSNLEYVNGFQFGGRMVLDSNFIGELSSSFPGMNYVSVGNIISDLTRLRMRSNLMEGCRRISQQRRVRLIIIVRIANSCLRRMQLRRVRINSSPMIIFRTIGNGMIRPRMVRSQSQRVIRIIIVQRVQTRIQNVCRTLRISPQIGTRCVQRILVNMGSWGCCGQRSNSIGSIGSNRQSGSIIINGRDGADIDVNSTEMQSMALDMIEGLEKSITKLSNMTEDAAMEWSTGFAAEMKVPQEMVSNIASELISSMMEDNASTGEAFDALSNVALAKKEVMAEPMTVEMMSAAEEIPSMSEMAAEEKKQLPTKAPAEEKKAAEEVKPVMAAETKPEEKKASEEAKPEEKSAETSTDKSSGVNRNAVAAAASAAATTTTTKSMGMMDMAAMETGTMMMAMKANLKSGSAQVAASVAAAFAAFMLF</sequence>
<feature type="compositionally biased region" description="Basic and acidic residues" evidence="1">
    <location>
        <begin position="119"/>
        <end position="131"/>
    </location>
</feature>
<evidence type="ECO:0000313" key="3">
    <source>
        <dbReference type="EMBL" id="TPX75204.1"/>
    </source>
</evidence>
<feature type="compositionally biased region" description="Basic and acidic residues" evidence="1">
    <location>
        <begin position="167"/>
        <end position="184"/>
    </location>
</feature>
<organism evidence="3 4">
    <name type="scientific">Chytriomyces confervae</name>
    <dbReference type="NCBI Taxonomy" id="246404"/>
    <lineage>
        <taxon>Eukaryota</taxon>
        <taxon>Fungi</taxon>
        <taxon>Fungi incertae sedis</taxon>
        <taxon>Chytridiomycota</taxon>
        <taxon>Chytridiomycota incertae sedis</taxon>
        <taxon>Chytridiomycetes</taxon>
        <taxon>Chytridiales</taxon>
        <taxon>Chytriomycetaceae</taxon>
        <taxon>Chytriomyces</taxon>
    </lineage>
</organism>
<dbReference type="OrthoDB" id="2150820at2759"/>
<proteinExistence type="predicted"/>
<protein>
    <submittedName>
        <fullName evidence="3">Uncharacterized protein</fullName>
    </submittedName>
</protein>
<feature type="compositionally biased region" description="Basic and acidic residues" evidence="1">
    <location>
        <begin position="535"/>
        <end position="557"/>
    </location>
</feature>
<keyword evidence="2" id="KW-0732">Signal</keyword>
<comment type="caution">
    <text evidence="3">The sequence shown here is derived from an EMBL/GenBank/DDBJ whole genome shotgun (WGS) entry which is preliminary data.</text>
</comment>
<feature type="compositionally biased region" description="Basic and acidic residues" evidence="1">
    <location>
        <begin position="68"/>
        <end position="97"/>
    </location>
</feature>
<gene>
    <name evidence="3" type="ORF">CcCBS67573_g03510</name>
</gene>
<feature type="chain" id="PRO_5021502831" evidence="2">
    <location>
        <begin position="18"/>
        <end position="626"/>
    </location>
</feature>
<feature type="signal peptide" evidence="2">
    <location>
        <begin position="1"/>
        <end position="17"/>
    </location>
</feature>
<dbReference type="EMBL" id="QEAP01000090">
    <property type="protein sequence ID" value="TPX75204.1"/>
    <property type="molecule type" value="Genomic_DNA"/>
</dbReference>
<dbReference type="AlphaFoldDB" id="A0A507FG46"/>
<feature type="region of interest" description="Disordered" evidence="1">
    <location>
        <begin position="28"/>
        <end position="190"/>
    </location>
</feature>